<dbReference type="EMBL" id="JTDF01021779">
    <property type="protein sequence ID" value="KAF8561386.1"/>
    <property type="molecule type" value="Genomic_DNA"/>
</dbReference>
<evidence type="ECO:0000256" key="1">
    <source>
        <dbReference type="SAM" id="MobiDB-lite"/>
    </source>
</evidence>
<organism evidence="2 3">
    <name type="scientific">Paragonimus westermani</name>
    <dbReference type="NCBI Taxonomy" id="34504"/>
    <lineage>
        <taxon>Eukaryota</taxon>
        <taxon>Metazoa</taxon>
        <taxon>Spiralia</taxon>
        <taxon>Lophotrochozoa</taxon>
        <taxon>Platyhelminthes</taxon>
        <taxon>Trematoda</taxon>
        <taxon>Digenea</taxon>
        <taxon>Plagiorchiida</taxon>
        <taxon>Troglotremata</taxon>
        <taxon>Troglotrematidae</taxon>
        <taxon>Paragonimus</taxon>
    </lineage>
</organism>
<comment type="caution">
    <text evidence="2">The sequence shown here is derived from an EMBL/GenBank/DDBJ whole genome shotgun (WGS) entry which is preliminary data.</text>
</comment>
<keyword evidence="3" id="KW-1185">Reference proteome</keyword>
<accession>A0A8T0D1Q7</accession>
<name>A0A8T0D1Q7_9TREM</name>
<sequence>MQAEKVQLLQQTVHTLSLQLPVAISDCSPTSRSSREFLAGGPPHTSPDLDASDTSRNSVIQPNIRVSKSLKRLSQVHVLNGESSQVKKKRRRRSYVVPAELRVKRKK</sequence>
<protein>
    <submittedName>
        <fullName evidence="2">Uncharacterized protein</fullName>
    </submittedName>
</protein>
<gene>
    <name evidence="2" type="ORF">P879_09932</name>
</gene>
<feature type="region of interest" description="Disordered" evidence="1">
    <location>
        <begin position="30"/>
        <end position="57"/>
    </location>
</feature>
<reference evidence="2 3" key="1">
    <citation type="submission" date="2019-07" db="EMBL/GenBank/DDBJ databases">
        <title>Annotation for the trematode Paragonimus westermani.</title>
        <authorList>
            <person name="Choi Y.-J."/>
        </authorList>
    </citation>
    <scope>NUCLEOTIDE SEQUENCE [LARGE SCALE GENOMIC DNA]</scope>
    <source>
        <strain evidence="2">180907_Pwestermani</strain>
    </source>
</reference>
<evidence type="ECO:0000313" key="2">
    <source>
        <dbReference type="EMBL" id="KAF8561386.1"/>
    </source>
</evidence>
<dbReference type="AlphaFoldDB" id="A0A8T0D1Q7"/>
<dbReference type="OrthoDB" id="6250396at2759"/>
<dbReference type="Proteomes" id="UP000699462">
    <property type="component" value="Unassembled WGS sequence"/>
</dbReference>
<evidence type="ECO:0000313" key="3">
    <source>
        <dbReference type="Proteomes" id="UP000699462"/>
    </source>
</evidence>
<proteinExistence type="predicted"/>